<dbReference type="InterPro" id="IPR004871">
    <property type="entry name" value="RSE1/DDB1/CPSF1_C"/>
</dbReference>
<sequence>MPSNSSLVASERLTCLRKANKIEVWNYSGQGLELYYSDTLYGRVSMLAKIRPIGSATDHLFIGTLRFKYFTVAWNNDKRKLETINLLENLSDSHMRESQSRDGCLVDPTGQYVMLELFEGVINFIKITKPKKGRGDDDYLDKAEQIRLSELKVRASTFLFTETQQPKIAFLYTEGKDGNVRLVTYQIVDDKGHYSSFNPKKDRENELDGLDFSCSHLIPVPKGDRGQKRYMVRNSAVPKALLGGVIVVSESNMTYLDDESNAVFRYSLEEPSIFVAWEKLDGLNYLLADDFARLFVLTILVDGPEVVGIKMRNLGKTTKASLMVLLRDGLVFIASHEGDSQIIKVDLDPEHESIVLVQTLPNIAPILDFAVMDIGGLEGENKLNDYSSGQAQLVTGSGANDCGSVRSVRSGVGLEEEGILEYIQGVTGVFSLKSHQNSKTVDILMISLPLETRIFEFGSEGSIEEAHYFKDFNLDENTLLAMNTINGQELQVTPSMIILAGEARLRLKAAKWKPPEGQRITAVSGNLENILLALNGTSLVSLDIRNGLHEIVTREVSGNDQVACIYVPDHCSGVGVVGFWRSGSISILDLHNLIVIESEGLQKNNDASIPRSLALVQVLPENISGPTLFVAMEDGIVLTFKVDPSTFSLSGKKSIALGTQQVQFFILPQKTGLSNIFATSEHPSLIYGSEGRIIYSAVTADNVISVCTFDNKVYADTIVVATEEDVRISRIDTQRRTHIRTLPMGVTVRRIAYSPKERTLGLGCVKRELIGNQETIRCSFVLAEDVLFGQTGKEYLLNQSEEVIECVIRAELPTTYTDSLVERFIVGTSFLENDDTNERGRVLVFGVDQSKSPYLISSLKLKCACRRVAILNGHIVAALVKSVVIYSYHETTTNSAYLTKIAGYRCSTCPIDLIVNENIIAVADLQKSLVLLEYQSIGEGKPNTLVEVARHYHSYWATAVSHLEDSSYLESDQEGNLIILARNTEGVTLEDRRRLEITGEFHLGEMVNRMQKIQVKPTFNAVIIPRAFLATTEGSIYLLSTIAPSTQDLLIRLQTSIAANVKTLGNIEFNSYRSFLNMDREASEPYRFVDGELIERFLDQDESLQIEICRGLGPNVEDIRGLVEELKRLH</sequence>
<dbReference type="AlphaFoldDB" id="A0A2S4Q1R6"/>
<dbReference type="Pfam" id="PF10433">
    <property type="entry name" value="Beta-prop_RSE1_1st"/>
    <property type="match status" value="1"/>
</dbReference>
<dbReference type="GO" id="GO:0003676">
    <property type="term" value="F:nucleic acid binding"/>
    <property type="evidence" value="ECO:0007669"/>
    <property type="project" value="InterPro"/>
</dbReference>
<dbReference type="InterPro" id="IPR015943">
    <property type="entry name" value="WD40/YVTN_repeat-like_dom_sf"/>
</dbReference>
<dbReference type="Gene3D" id="1.10.150.910">
    <property type="match status" value="1"/>
</dbReference>
<dbReference type="STRING" id="225359.A0A2S4Q1R6"/>
<dbReference type="Pfam" id="PF23726">
    <property type="entry name" value="Beta-prop_RSE1_2nd"/>
    <property type="match status" value="1"/>
</dbReference>
<name>A0A2S4Q1R6_9PEZI</name>
<gene>
    <name evidence="6" type="ORF">EPUL_000128</name>
</gene>
<evidence type="ECO:0000313" key="6">
    <source>
        <dbReference type="EMBL" id="POS88226.1"/>
    </source>
</evidence>
<dbReference type="GO" id="GO:0005634">
    <property type="term" value="C:nucleus"/>
    <property type="evidence" value="ECO:0007669"/>
    <property type="project" value="UniProtKB-SubCell"/>
</dbReference>
<dbReference type="EMBL" id="PEDP01000018">
    <property type="protein sequence ID" value="POS88226.1"/>
    <property type="molecule type" value="Genomic_DNA"/>
</dbReference>
<keyword evidence="7" id="KW-1185">Reference proteome</keyword>
<evidence type="ECO:0000256" key="1">
    <source>
        <dbReference type="ARBA" id="ARBA00004123"/>
    </source>
</evidence>
<protein>
    <recommendedName>
        <fullName evidence="8">DNA damage-binding protein 1</fullName>
    </recommendedName>
</protein>
<proteinExistence type="predicted"/>
<feature type="domain" description="RSE1/DDB1/CPSF1 first beta-propeller" evidence="4">
    <location>
        <begin position="16"/>
        <end position="360"/>
    </location>
</feature>
<dbReference type="Proteomes" id="UP000237438">
    <property type="component" value="Unassembled WGS sequence"/>
</dbReference>
<evidence type="ECO:0008006" key="8">
    <source>
        <dbReference type="Google" id="ProtNLM"/>
    </source>
</evidence>
<evidence type="ECO:0000259" key="4">
    <source>
        <dbReference type="Pfam" id="PF10433"/>
    </source>
</evidence>
<dbReference type="InterPro" id="IPR011044">
    <property type="entry name" value="Quino_amine_DH_bsu"/>
</dbReference>
<dbReference type="InterPro" id="IPR058543">
    <property type="entry name" value="Beta-prop_RSE1/DDB1/CPSF1_2nd"/>
</dbReference>
<dbReference type="InterPro" id="IPR050358">
    <property type="entry name" value="RSE1/DDB1/CFT1"/>
</dbReference>
<dbReference type="PANTHER" id="PTHR10644">
    <property type="entry name" value="DNA REPAIR/RNA PROCESSING CPSF FAMILY"/>
    <property type="match status" value="1"/>
</dbReference>
<evidence type="ECO:0000259" key="3">
    <source>
        <dbReference type="Pfam" id="PF03178"/>
    </source>
</evidence>
<dbReference type="SUPFAM" id="SSF50969">
    <property type="entry name" value="YVTN repeat-like/Quinoprotein amine dehydrogenase"/>
    <property type="match status" value="1"/>
</dbReference>
<dbReference type="InterPro" id="IPR018846">
    <property type="entry name" value="Beta-prop_RSE1/DDB1/CPSF1_1st"/>
</dbReference>
<accession>A0A2S4Q1R6</accession>
<keyword evidence="2" id="KW-0539">Nucleus</keyword>
<comment type="caution">
    <text evidence="6">The sequence shown here is derived from an EMBL/GenBank/DDBJ whole genome shotgun (WGS) entry which is preliminary data.</text>
</comment>
<organism evidence="6 7">
    <name type="scientific">Erysiphe pulchra</name>
    <dbReference type="NCBI Taxonomy" id="225359"/>
    <lineage>
        <taxon>Eukaryota</taxon>
        <taxon>Fungi</taxon>
        <taxon>Dikarya</taxon>
        <taxon>Ascomycota</taxon>
        <taxon>Pezizomycotina</taxon>
        <taxon>Leotiomycetes</taxon>
        <taxon>Erysiphales</taxon>
        <taxon>Erysiphaceae</taxon>
        <taxon>Erysiphe</taxon>
    </lineage>
</organism>
<feature type="domain" description="RSE1/DDB1/CPSF1 C-terminal" evidence="3">
    <location>
        <begin position="783"/>
        <end position="1099"/>
    </location>
</feature>
<dbReference type="OrthoDB" id="433457at2759"/>
<evidence type="ECO:0000256" key="2">
    <source>
        <dbReference type="ARBA" id="ARBA00023242"/>
    </source>
</evidence>
<dbReference type="Pfam" id="PF03178">
    <property type="entry name" value="CPSF_A"/>
    <property type="match status" value="1"/>
</dbReference>
<comment type="subcellular location">
    <subcellularLocation>
        <location evidence="1">Nucleus</location>
    </subcellularLocation>
</comment>
<evidence type="ECO:0000313" key="7">
    <source>
        <dbReference type="Proteomes" id="UP000237438"/>
    </source>
</evidence>
<feature type="domain" description="RSE1/DDB1/CPSF1 second beta-propeller" evidence="5">
    <location>
        <begin position="422"/>
        <end position="731"/>
    </location>
</feature>
<reference evidence="6 7" key="1">
    <citation type="submission" date="2017-10" db="EMBL/GenBank/DDBJ databases">
        <title>Development of genomic resources for the powdery mildew, Erysiphe pulchra.</title>
        <authorList>
            <person name="Wadl P.A."/>
            <person name="Mack B.M."/>
            <person name="Moore G."/>
            <person name="Beltz S.B."/>
        </authorList>
    </citation>
    <scope>NUCLEOTIDE SEQUENCE [LARGE SCALE GENOMIC DNA]</scope>
    <source>
        <strain evidence="6">Cflorida</strain>
    </source>
</reference>
<dbReference type="Gene3D" id="2.130.10.10">
    <property type="entry name" value="YVTN repeat-like/Quinoprotein amine dehydrogenase"/>
    <property type="match status" value="3"/>
</dbReference>
<evidence type="ECO:0000259" key="5">
    <source>
        <dbReference type="Pfam" id="PF23726"/>
    </source>
</evidence>